<gene>
    <name evidence="1" type="ORF">DBV05_g4674</name>
</gene>
<evidence type="ECO:0000313" key="2">
    <source>
        <dbReference type="Proteomes" id="UP000325902"/>
    </source>
</evidence>
<accession>A0A5N5DG00</accession>
<dbReference type="Proteomes" id="UP000325902">
    <property type="component" value="Unassembled WGS sequence"/>
</dbReference>
<keyword evidence="2" id="KW-1185">Reference proteome</keyword>
<evidence type="ECO:0000313" key="1">
    <source>
        <dbReference type="EMBL" id="KAB2576675.1"/>
    </source>
</evidence>
<reference evidence="1 2" key="1">
    <citation type="journal article" date="2019" name="Sci. Rep.">
        <title>A multi-omics analysis of the grapevine pathogen Lasiodiplodia theobromae reveals that temperature affects the expression of virulence- and pathogenicity-related genes.</title>
        <authorList>
            <person name="Felix C."/>
            <person name="Meneses R."/>
            <person name="Goncalves M.F.M."/>
            <person name="Tilleman L."/>
            <person name="Duarte A.S."/>
            <person name="Jorrin-Novo J.V."/>
            <person name="Van de Peer Y."/>
            <person name="Deforce D."/>
            <person name="Van Nieuwerburgh F."/>
            <person name="Esteves A.C."/>
            <person name="Alves A."/>
        </authorList>
    </citation>
    <scope>NUCLEOTIDE SEQUENCE [LARGE SCALE GENOMIC DNA]</scope>
    <source>
        <strain evidence="1 2">LA-SOL3</strain>
    </source>
</reference>
<organism evidence="1 2">
    <name type="scientific">Lasiodiplodia theobromae</name>
    <dbReference type="NCBI Taxonomy" id="45133"/>
    <lineage>
        <taxon>Eukaryota</taxon>
        <taxon>Fungi</taxon>
        <taxon>Dikarya</taxon>
        <taxon>Ascomycota</taxon>
        <taxon>Pezizomycotina</taxon>
        <taxon>Dothideomycetes</taxon>
        <taxon>Dothideomycetes incertae sedis</taxon>
        <taxon>Botryosphaeriales</taxon>
        <taxon>Botryosphaeriaceae</taxon>
        <taxon>Lasiodiplodia</taxon>
    </lineage>
</organism>
<proteinExistence type="predicted"/>
<dbReference type="AlphaFoldDB" id="A0A5N5DG00"/>
<sequence>MTALRHGIDDSYLWLGPLLPHPDWIDEHVLREIIPPTLELVGGYLWAYVPDRAIDESVLTKALTAMRKVAPAVRLELYSPYGVSERFKRACIASGFPITYTYEEYDENEYEYNAVGFLRRAHFLALPVGFID</sequence>
<name>A0A5N5DG00_9PEZI</name>
<dbReference type="EMBL" id="VCHE01000022">
    <property type="protein sequence ID" value="KAB2576675.1"/>
    <property type="molecule type" value="Genomic_DNA"/>
</dbReference>
<protein>
    <submittedName>
        <fullName evidence="1">Uncharacterized protein</fullName>
    </submittedName>
</protein>
<comment type="caution">
    <text evidence="1">The sequence shown here is derived from an EMBL/GenBank/DDBJ whole genome shotgun (WGS) entry which is preliminary data.</text>
</comment>